<name>A0A7M2Z0J9_9ACTN</name>
<reference evidence="7 8" key="1">
    <citation type="submission" date="2018-07" db="EMBL/GenBank/DDBJ databases">
        <title>High-quality-draft genome sequence of Gaiella occulta.</title>
        <authorList>
            <person name="Severino R."/>
            <person name="Froufe H.J.C."/>
            <person name="Rainey F.A."/>
            <person name="Barroso C."/>
            <person name="Albuquerque L."/>
            <person name="Lobo-Da-Cunha A."/>
            <person name="Da Costa M.S."/>
            <person name="Egas C."/>
        </authorList>
    </citation>
    <scope>NUCLEOTIDE SEQUENCE [LARGE SCALE GENOMIC DNA]</scope>
    <source>
        <strain evidence="7 8">F2-233</strain>
    </source>
</reference>
<accession>A0A7M2Z0J9</accession>
<keyword evidence="5 6" id="KW-0472">Membrane</keyword>
<comment type="caution">
    <text evidence="7">The sequence shown here is derived from an EMBL/GenBank/DDBJ whole genome shotgun (WGS) entry which is preliminary data.</text>
</comment>
<dbReference type="GO" id="GO:0005886">
    <property type="term" value="C:plasma membrane"/>
    <property type="evidence" value="ECO:0007669"/>
    <property type="project" value="UniProtKB-SubCell"/>
</dbReference>
<dbReference type="EMBL" id="QQZY01000001">
    <property type="protein sequence ID" value="RDI75948.1"/>
    <property type="molecule type" value="Genomic_DNA"/>
</dbReference>
<keyword evidence="4 6" id="KW-1133">Transmembrane helix</keyword>
<feature type="transmembrane region" description="Helical" evidence="6">
    <location>
        <begin position="12"/>
        <end position="31"/>
    </location>
</feature>
<feature type="transmembrane region" description="Helical" evidence="6">
    <location>
        <begin position="134"/>
        <end position="153"/>
    </location>
</feature>
<feature type="transmembrane region" description="Helical" evidence="6">
    <location>
        <begin position="160"/>
        <end position="181"/>
    </location>
</feature>
<evidence type="ECO:0008006" key="9">
    <source>
        <dbReference type="Google" id="ProtNLM"/>
    </source>
</evidence>
<feature type="transmembrane region" description="Helical" evidence="6">
    <location>
        <begin position="220"/>
        <end position="242"/>
    </location>
</feature>
<dbReference type="AlphaFoldDB" id="A0A7M2Z0J9"/>
<reference evidence="8" key="2">
    <citation type="journal article" date="2019" name="MicrobiologyOpen">
        <title>High-quality draft genome sequence of Gaiella occulta isolated from a 150 meter deep mineral water borehole and comparison with the genome sequences of other deep-branching lineages of the phylum Actinobacteria.</title>
        <authorList>
            <person name="Severino R."/>
            <person name="Froufe H.J.C."/>
            <person name="Barroso C."/>
            <person name="Albuquerque L."/>
            <person name="Lobo-da-Cunha A."/>
            <person name="da Costa M.S."/>
            <person name="Egas C."/>
        </authorList>
    </citation>
    <scope>NUCLEOTIDE SEQUENCE [LARGE SCALE GENOMIC DNA]</scope>
    <source>
        <strain evidence="8">F2-233</strain>
    </source>
</reference>
<dbReference type="PANTHER" id="PTHR39087:SF2">
    <property type="entry name" value="UPF0104 MEMBRANE PROTEIN MJ1595"/>
    <property type="match status" value="1"/>
</dbReference>
<dbReference type="InterPro" id="IPR022791">
    <property type="entry name" value="L-PG_synthase/AglD"/>
</dbReference>
<gene>
    <name evidence="7" type="ORF">Gocc_0367</name>
</gene>
<comment type="subcellular location">
    <subcellularLocation>
        <location evidence="1">Cell membrane</location>
        <topology evidence="1">Multi-pass membrane protein</topology>
    </subcellularLocation>
</comment>
<evidence type="ECO:0000256" key="6">
    <source>
        <dbReference type="SAM" id="Phobius"/>
    </source>
</evidence>
<keyword evidence="2" id="KW-1003">Cell membrane</keyword>
<feature type="transmembrane region" description="Helical" evidence="6">
    <location>
        <begin position="290"/>
        <end position="318"/>
    </location>
</feature>
<evidence type="ECO:0000256" key="3">
    <source>
        <dbReference type="ARBA" id="ARBA00022692"/>
    </source>
</evidence>
<dbReference type="RefSeq" id="WP_181813286.1">
    <property type="nucleotide sequence ID" value="NZ_QQZY01000001.1"/>
</dbReference>
<proteinExistence type="predicted"/>
<protein>
    <recommendedName>
        <fullName evidence="9">Flippase-like domain-containing protein</fullName>
    </recommendedName>
</protein>
<keyword evidence="3 6" id="KW-0812">Transmembrane</keyword>
<evidence type="ECO:0000256" key="5">
    <source>
        <dbReference type="ARBA" id="ARBA00023136"/>
    </source>
</evidence>
<evidence type="ECO:0000256" key="4">
    <source>
        <dbReference type="ARBA" id="ARBA00022989"/>
    </source>
</evidence>
<dbReference type="Pfam" id="PF03706">
    <property type="entry name" value="LPG_synthase_TM"/>
    <property type="match status" value="1"/>
</dbReference>
<feature type="transmembrane region" description="Helical" evidence="6">
    <location>
        <begin position="249"/>
        <end position="270"/>
    </location>
</feature>
<sequence>MSAGLRLLKSPWARGVLVLALLGSALLALWWRGPDWTTVYHAFDFVAWRWVALAVVLNLLSVLVRAIAWRLTIGQALPDPQPSFGHVFSSFGVGLLGNAVLPARAGELARVAVLRRHLPGHGRGTTATLLGTVFAHRLFDFPAVALLVAYVFATAKIPHWALTSLVVFGLVGLALLSAAVISVRRAHGAAHALDAGVSSLRRLLVMGRQGLVVLRAPLPAAGAAFFQLGGWVLQLLAVYAVMRAFDLGVHLPAAGLVLLLMNVATIFPFWPGNIGLLQAAVALPLVTYGVAYGVGFAFALVLQAVEMSVGVGVGLAFLTREGLSLASLQRMEEEQEYEEDAIIAREAARVGSEAAREHTPAL</sequence>
<evidence type="ECO:0000313" key="8">
    <source>
        <dbReference type="Proteomes" id="UP000254134"/>
    </source>
</evidence>
<keyword evidence="8" id="KW-1185">Reference proteome</keyword>
<organism evidence="7 8">
    <name type="scientific">Gaiella occulta</name>
    <dbReference type="NCBI Taxonomy" id="1002870"/>
    <lineage>
        <taxon>Bacteria</taxon>
        <taxon>Bacillati</taxon>
        <taxon>Actinomycetota</taxon>
        <taxon>Thermoleophilia</taxon>
        <taxon>Gaiellales</taxon>
        <taxon>Gaiellaceae</taxon>
        <taxon>Gaiella</taxon>
    </lineage>
</organism>
<evidence type="ECO:0000256" key="2">
    <source>
        <dbReference type="ARBA" id="ARBA00022475"/>
    </source>
</evidence>
<dbReference type="Proteomes" id="UP000254134">
    <property type="component" value="Unassembled WGS sequence"/>
</dbReference>
<feature type="transmembrane region" description="Helical" evidence="6">
    <location>
        <begin position="51"/>
        <end position="71"/>
    </location>
</feature>
<evidence type="ECO:0000256" key="1">
    <source>
        <dbReference type="ARBA" id="ARBA00004651"/>
    </source>
</evidence>
<dbReference type="PANTHER" id="PTHR39087">
    <property type="entry name" value="UPF0104 MEMBRANE PROTEIN MJ1595"/>
    <property type="match status" value="1"/>
</dbReference>
<evidence type="ECO:0000313" key="7">
    <source>
        <dbReference type="EMBL" id="RDI75948.1"/>
    </source>
</evidence>